<comment type="caution">
    <text evidence="1">The sequence shown here is derived from an EMBL/GenBank/DDBJ whole genome shotgun (WGS) entry which is preliminary data.</text>
</comment>
<keyword evidence="2" id="KW-1185">Reference proteome</keyword>
<reference evidence="1 2" key="1">
    <citation type="submission" date="2019-09" db="EMBL/GenBank/DDBJ databases">
        <title>Salinarimonas rosea gen. nov., sp. nov., a new member of the a-2 subgroup of the Proteobacteria.</title>
        <authorList>
            <person name="Liu J."/>
        </authorList>
    </citation>
    <scope>NUCLEOTIDE SEQUENCE [LARGE SCALE GENOMIC DNA]</scope>
    <source>
        <strain evidence="1 2">BN140002</strain>
    </source>
</reference>
<evidence type="ECO:0000313" key="2">
    <source>
        <dbReference type="Proteomes" id="UP000323142"/>
    </source>
</evidence>
<dbReference type="RefSeq" id="WP_149820444.1">
    <property type="nucleotide sequence ID" value="NZ_VUOA01000034.1"/>
</dbReference>
<evidence type="ECO:0000313" key="1">
    <source>
        <dbReference type="EMBL" id="KAA2235578.1"/>
    </source>
</evidence>
<dbReference type="EMBL" id="VUOA01000034">
    <property type="protein sequence ID" value="KAA2235578.1"/>
    <property type="molecule type" value="Genomic_DNA"/>
</dbReference>
<sequence>MRYLALGFALLTLGACQTTQDRQVGLQERLDAYAGFPLAVFIDRTGKVPSSSVDVGAERYVTFQGATVVLTAVGSGYTPTVSSAFTCKVTMRTGADNRILSARHEGPCDGFL</sequence>
<protein>
    <recommendedName>
        <fullName evidence="3">Lipoprotein</fullName>
    </recommendedName>
</protein>
<accession>A0A5B2VA23</accession>
<dbReference type="AlphaFoldDB" id="A0A5B2VA23"/>
<reference evidence="1 2" key="2">
    <citation type="submission" date="2019-09" db="EMBL/GenBank/DDBJ databases">
        <authorList>
            <person name="Jin C."/>
        </authorList>
    </citation>
    <scope>NUCLEOTIDE SEQUENCE [LARGE SCALE GENOMIC DNA]</scope>
    <source>
        <strain evidence="1 2">BN140002</strain>
    </source>
</reference>
<dbReference type="PROSITE" id="PS51257">
    <property type="entry name" value="PROKAR_LIPOPROTEIN"/>
    <property type="match status" value="1"/>
</dbReference>
<organism evidence="1 2">
    <name type="scientific">Salinarimonas soli</name>
    <dbReference type="NCBI Taxonomy" id="1638099"/>
    <lineage>
        <taxon>Bacteria</taxon>
        <taxon>Pseudomonadati</taxon>
        <taxon>Pseudomonadota</taxon>
        <taxon>Alphaproteobacteria</taxon>
        <taxon>Hyphomicrobiales</taxon>
        <taxon>Salinarimonadaceae</taxon>
        <taxon>Salinarimonas</taxon>
    </lineage>
</organism>
<dbReference type="Proteomes" id="UP000323142">
    <property type="component" value="Unassembled WGS sequence"/>
</dbReference>
<evidence type="ECO:0008006" key="3">
    <source>
        <dbReference type="Google" id="ProtNLM"/>
    </source>
</evidence>
<name>A0A5B2VA23_9HYPH</name>
<proteinExistence type="predicted"/>
<gene>
    <name evidence="1" type="ORF">F0L46_18935</name>
</gene>